<keyword evidence="2" id="KW-0808">Transferase</keyword>
<protein>
    <submittedName>
        <fullName evidence="2">Phosphatidylethanolamine N-methyltransferase</fullName>
        <ecNumber evidence="2">2.1.1.17</ecNumber>
    </submittedName>
</protein>
<dbReference type="PANTHER" id="PTHR43591">
    <property type="entry name" value="METHYLTRANSFERASE"/>
    <property type="match status" value="1"/>
</dbReference>
<dbReference type="AlphaFoldDB" id="A0A3B1CGL0"/>
<proteinExistence type="predicted"/>
<feature type="domain" description="Methyltransferase type 11" evidence="1">
    <location>
        <begin position="45"/>
        <end position="140"/>
    </location>
</feature>
<dbReference type="InterPro" id="IPR013216">
    <property type="entry name" value="Methyltransf_11"/>
</dbReference>
<dbReference type="GO" id="GO:0004608">
    <property type="term" value="F:phosphatidylethanolamine N-methyltransferase activity"/>
    <property type="evidence" value="ECO:0007669"/>
    <property type="project" value="UniProtKB-EC"/>
</dbReference>
<reference evidence="2" key="1">
    <citation type="submission" date="2018-06" db="EMBL/GenBank/DDBJ databases">
        <authorList>
            <person name="Zhirakovskaya E."/>
        </authorList>
    </citation>
    <scope>NUCLEOTIDE SEQUENCE</scope>
</reference>
<dbReference type="EMBL" id="UOGB01000093">
    <property type="protein sequence ID" value="VAX17905.1"/>
    <property type="molecule type" value="Genomic_DNA"/>
</dbReference>
<dbReference type="CDD" id="cd02440">
    <property type="entry name" value="AdoMet_MTases"/>
    <property type="match status" value="1"/>
</dbReference>
<dbReference type="PANTHER" id="PTHR43591:SF110">
    <property type="entry name" value="RHODANESE DOMAIN-CONTAINING PROTEIN"/>
    <property type="match status" value="1"/>
</dbReference>
<accession>A0A3B1CGL0</accession>
<dbReference type="Pfam" id="PF08241">
    <property type="entry name" value="Methyltransf_11"/>
    <property type="match status" value="1"/>
</dbReference>
<organism evidence="2">
    <name type="scientific">hydrothermal vent metagenome</name>
    <dbReference type="NCBI Taxonomy" id="652676"/>
    <lineage>
        <taxon>unclassified sequences</taxon>
        <taxon>metagenomes</taxon>
        <taxon>ecological metagenomes</taxon>
    </lineage>
</organism>
<dbReference type="SUPFAM" id="SSF53335">
    <property type="entry name" value="S-adenosyl-L-methionine-dependent methyltransferases"/>
    <property type="match status" value="1"/>
</dbReference>
<gene>
    <name evidence="2" type="ORF">MNBD_NITROSPINAE03-351</name>
</gene>
<keyword evidence="2" id="KW-0489">Methyltransferase</keyword>
<dbReference type="EC" id="2.1.1.17" evidence="2"/>
<dbReference type="Gene3D" id="3.40.50.150">
    <property type="entry name" value="Vaccinia Virus protein VP39"/>
    <property type="match status" value="1"/>
</dbReference>
<dbReference type="InterPro" id="IPR029063">
    <property type="entry name" value="SAM-dependent_MTases_sf"/>
</dbReference>
<dbReference type="GO" id="GO:0032259">
    <property type="term" value="P:methylation"/>
    <property type="evidence" value="ECO:0007669"/>
    <property type="project" value="UniProtKB-KW"/>
</dbReference>
<sequence length="208" mass="23916">MKNESIKKIYKTYSGVYDLIFKSFFHPRQKLAINDINFQPGDRILDVGVGTGLSLPLYPESCDVTGVDLSSSMLRQAKKKVEKLNLTNVTLIEMDACDLEFEDNTFDYVVATHIISVVPEPVKVINEMRRVTKPEGKLVIVNHFVSSKPWIARVENFLDPAFRKLGWRMDMNFEDFITSTNLDVLHTTKLNKIDLWRVVHAKNNKHLC</sequence>
<name>A0A3B1CGL0_9ZZZZ</name>
<evidence type="ECO:0000313" key="2">
    <source>
        <dbReference type="EMBL" id="VAX17905.1"/>
    </source>
</evidence>
<evidence type="ECO:0000259" key="1">
    <source>
        <dbReference type="Pfam" id="PF08241"/>
    </source>
</evidence>